<proteinExistence type="inferred from homology"/>
<sequence length="346" mass="37646">MVRANALSRCEQSGDQTAPPTQPLNGHRDQISDLTVRAGVDLAVEACQKALGEAHVDPEQITHTIGITCTNQGNPGYDLPVALQLKLASNVDRMLLHGVGCAGGLSILRAAAQIAGGASLRRKPARILAFACELCTPNVRRYLSIAENSPDSDHVNIAAVLFSDAAAALVLCNEYAMARDDQATPLYRLLEWGHDLIPDTAELMIFYADTHGYQATLDRAIPQYTKHAIGPMFERLLPSYEEQIKSEPRAGGTMLRSFEICDFDWALHPGGRPILDGVAQILQLSKDQLQVSREIYRTRGNSSSASILVVLDQLRLQSNKEHVIATSFGPGLALELALLRRCSVDE</sequence>
<dbReference type="Proteomes" id="UP000595662">
    <property type="component" value="Chromosome 1"/>
</dbReference>
<evidence type="ECO:0000313" key="7">
    <source>
        <dbReference type="EMBL" id="QQK40074.1"/>
    </source>
</evidence>
<feature type="domain" description="Chalcone/stilbene synthase N-terminal" evidence="5">
    <location>
        <begin position="31"/>
        <end position="171"/>
    </location>
</feature>
<dbReference type="RefSeq" id="XP_065955722.1">
    <property type="nucleotide sequence ID" value="XM_066100322.1"/>
</dbReference>
<evidence type="ECO:0000256" key="2">
    <source>
        <dbReference type="ARBA" id="ARBA00022679"/>
    </source>
</evidence>
<dbReference type="GeneID" id="26236858"/>
<evidence type="ECO:0000259" key="5">
    <source>
        <dbReference type="Pfam" id="PF00195"/>
    </source>
</evidence>
<dbReference type="SUPFAM" id="SSF53901">
    <property type="entry name" value="Thiolase-like"/>
    <property type="match status" value="1"/>
</dbReference>
<evidence type="ECO:0000259" key="6">
    <source>
        <dbReference type="Pfam" id="PF02797"/>
    </source>
</evidence>
<dbReference type="VEuPathDB" id="FungiDB:PDIP_85440"/>
<keyword evidence="3" id="KW-0012">Acyltransferase</keyword>
<dbReference type="InterPro" id="IPR016039">
    <property type="entry name" value="Thiolase-like"/>
</dbReference>
<feature type="domain" description="Chalcone/stilbene synthase C-terminal" evidence="6">
    <location>
        <begin position="259"/>
        <end position="340"/>
    </location>
</feature>
<protein>
    <submittedName>
        <fullName evidence="7">Polyketide synthase, type III</fullName>
    </submittedName>
</protein>
<dbReference type="InterPro" id="IPR001099">
    <property type="entry name" value="Chalcone/stilbene_synt_N"/>
</dbReference>
<evidence type="ECO:0000256" key="3">
    <source>
        <dbReference type="RuleBase" id="RU003633"/>
    </source>
</evidence>
<organism evidence="7 8">
    <name type="scientific">Penicillium digitatum</name>
    <name type="common">Green mold</name>
    <dbReference type="NCBI Taxonomy" id="36651"/>
    <lineage>
        <taxon>Eukaryota</taxon>
        <taxon>Fungi</taxon>
        <taxon>Dikarya</taxon>
        <taxon>Ascomycota</taxon>
        <taxon>Pezizomycotina</taxon>
        <taxon>Eurotiomycetes</taxon>
        <taxon>Eurotiomycetidae</taxon>
        <taxon>Eurotiales</taxon>
        <taxon>Aspergillaceae</taxon>
        <taxon>Penicillium</taxon>
    </lineage>
</organism>
<dbReference type="GO" id="GO:0030639">
    <property type="term" value="P:polyketide biosynthetic process"/>
    <property type="evidence" value="ECO:0007669"/>
    <property type="project" value="TreeGrafter"/>
</dbReference>
<dbReference type="GO" id="GO:0016747">
    <property type="term" value="F:acyltransferase activity, transferring groups other than amino-acyl groups"/>
    <property type="evidence" value="ECO:0007669"/>
    <property type="project" value="InterPro"/>
</dbReference>
<dbReference type="Pfam" id="PF00195">
    <property type="entry name" value="Chal_sti_synt_N"/>
    <property type="match status" value="1"/>
</dbReference>
<dbReference type="Gene3D" id="3.40.47.10">
    <property type="match status" value="2"/>
</dbReference>
<dbReference type="InterPro" id="IPR012328">
    <property type="entry name" value="Chalcone/stilbene_synt_C"/>
</dbReference>
<reference evidence="7 8" key="1">
    <citation type="submission" date="2020-08" db="EMBL/GenBank/DDBJ databases">
        <title>The completed genome sequence of the pathogenic ascomycete fungus Penicillium digitatum.</title>
        <authorList>
            <person name="Wang M."/>
        </authorList>
    </citation>
    <scope>NUCLEOTIDE SEQUENCE [LARGE SCALE GENOMIC DNA]</scope>
    <source>
        <strain evidence="7 8">PdW03</strain>
    </source>
</reference>
<keyword evidence="2 3" id="KW-0808">Transferase</keyword>
<dbReference type="Pfam" id="PF02797">
    <property type="entry name" value="Chal_sti_synt_C"/>
    <property type="match status" value="1"/>
</dbReference>
<dbReference type="InterPro" id="IPR011141">
    <property type="entry name" value="Polyketide_synthase_type-III"/>
</dbReference>
<name>A0A7T6XFA7_PENDI</name>
<comment type="similarity">
    <text evidence="1 3">Belongs to the thiolase-like superfamily. Chalcone/stilbene synthases family.</text>
</comment>
<dbReference type="PANTHER" id="PTHR11877:SF46">
    <property type="entry name" value="TYPE III POLYKETIDE SYNTHASE A"/>
    <property type="match status" value="1"/>
</dbReference>
<evidence type="ECO:0000313" key="8">
    <source>
        <dbReference type="Proteomes" id="UP000595662"/>
    </source>
</evidence>
<feature type="region of interest" description="Disordered" evidence="4">
    <location>
        <begin position="1"/>
        <end position="28"/>
    </location>
</feature>
<dbReference type="EMBL" id="CP060774">
    <property type="protein sequence ID" value="QQK40074.1"/>
    <property type="molecule type" value="Genomic_DNA"/>
</dbReference>
<evidence type="ECO:0000256" key="4">
    <source>
        <dbReference type="SAM" id="MobiDB-lite"/>
    </source>
</evidence>
<feature type="compositionally biased region" description="Polar residues" evidence="4">
    <location>
        <begin position="10"/>
        <end position="19"/>
    </location>
</feature>
<dbReference type="PANTHER" id="PTHR11877">
    <property type="entry name" value="HYDROXYMETHYLGLUTARYL-COA SYNTHASE"/>
    <property type="match status" value="1"/>
</dbReference>
<dbReference type="AlphaFoldDB" id="A0A7T6XFA7"/>
<evidence type="ECO:0000256" key="1">
    <source>
        <dbReference type="ARBA" id="ARBA00005531"/>
    </source>
</evidence>
<accession>A0A7T6XFA7</accession>
<gene>
    <name evidence="7" type="ORF">Pdw03_2928</name>
</gene>
<dbReference type="PIRSF" id="PIRSF000451">
    <property type="entry name" value="PKS_III"/>
    <property type="match status" value="1"/>
</dbReference>